<reference evidence="4 5" key="1">
    <citation type="journal article" date="2019" name="Int. J. Syst. Evol. Microbiol.">
        <title>The Global Catalogue of Microorganisms (GCM) 10K type strain sequencing project: providing services to taxonomists for standard genome sequencing and annotation.</title>
        <authorList>
            <consortium name="The Broad Institute Genomics Platform"/>
            <consortium name="The Broad Institute Genome Sequencing Center for Infectious Disease"/>
            <person name="Wu L."/>
            <person name="Ma J."/>
        </authorList>
    </citation>
    <scope>NUCLEOTIDE SEQUENCE [LARGE SCALE GENOMIC DNA]</scope>
    <source>
        <strain evidence="4 5">JCM 13249</strain>
    </source>
</reference>
<evidence type="ECO:0000259" key="3">
    <source>
        <dbReference type="Pfam" id="PF19403"/>
    </source>
</evidence>
<dbReference type="Pfam" id="PF19403">
    <property type="entry name" value="SpaA_2"/>
    <property type="match status" value="2"/>
</dbReference>
<dbReference type="EMBL" id="BAAALS010000012">
    <property type="protein sequence ID" value="GAA1755897.1"/>
    <property type="molecule type" value="Genomic_DNA"/>
</dbReference>
<feature type="domain" description="DUF11" evidence="2">
    <location>
        <begin position="1268"/>
        <end position="1361"/>
    </location>
</feature>
<proteinExistence type="predicted"/>
<gene>
    <name evidence="4" type="ORF">GCM10009681_28830</name>
</gene>
<dbReference type="InterPro" id="IPR001434">
    <property type="entry name" value="OmcB-like_DUF11"/>
</dbReference>
<evidence type="ECO:0000313" key="4">
    <source>
        <dbReference type="EMBL" id="GAA1755897.1"/>
    </source>
</evidence>
<keyword evidence="5" id="KW-1185">Reference proteome</keyword>
<dbReference type="InterPro" id="IPR047589">
    <property type="entry name" value="DUF11_rpt"/>
</dbReference>
<dbReference type="NCBIfam" id="TIGR01451">
    <property type="entry name" value="B_ant_repeat"/>
    <property type="match status" value="1"/>
</dbReference>
<feature type="domain" description="SpaA-like prealbumin fold" evidence="3">
    <location>
        <begin position="496"/>
        <end position="587"/>
    </location>
</feature>
<dbReference type="InterPro" id="IPR045826">
    <property type="entry name" value="SpaA_PFL_dom_2"/>
</dbReference>
<keyword evidence="1" id="KW-1133">Transmembrane helix</keyword>
<organism evidence="4 5">
    <name type="scientific">Luedemannella helvata</name>
    <dbReference type="NCBI Taxonomy" id="349315"/>
    <lineage>
        <taxon>Bacteria</taxon>
        <taxon>Bacillati</taxon>
        <taxon>Actinomycetota</taxon>
        <taxon>Actinomycetes</taxon>
        <taxon>Micromonosporales</taxon>
        <taxon>Micromonosporaceae</taxon>
        <taxon>Luedemannella</taxon>
    </lineage>
</organism>
<dbReference type="RefSeq" id="WP_344081535.1">
    <property type="nucleotide sequence ID" value="NZ_BAAALS010000012.1"/>
</dbReference>
<comment type="caution">
    <text evidence="4">The sequence shown here is derived from an EMBL/GenBank/DDBJ whole genome shotgun (WGS) entry which is preliminary data.</text>
</comment>
<dbReference type="Proteomes" id="UP001500655">
    <property type="component" value="Unassembled WGS sequence"/>
</dbReference>
<name>A0ABN2KGY8_9ACTN</name>
<keyword evidence="1" id="KW-0812">Transmembrane</keyword>
<evidence type="ECO:0008006" key="6">
    <source>
        <dbReference type="Google" id="ProtNLM"/>
    </source>
</evidence>
<evidence type="ECO:0000259" key="2">
    <source>
        <dbReference type="Pfam" id="PF01345"/>
    </source>
</evidence>
<feature type="transmembrane region" description="Helical" evidence="1">
    <location>
        <begin position="1399"/>
        <end position="1416"/>
    </location>
</feature>
<keyword evidence="1" id="KW-0472">Membrane</keyword>
<evidence type="ECO:0000313" key="5">
    <source>
        <dbReference type="Proteomes" id="UP001500655"/>
    </source>
</evidence>
<feature type="domain" description="SpaA-like prealbumin fold" evidence="3">
    <location>
        <begin position="396"/>
        <end position="491"/>
    </location>
</feature>
<protein>
    <recommendedName>
        <fullName evidence="6">DUF11 domain-containing protein</fullName>
    </recommendedName>
</protein>
<accession>A0ABN2KGY8</accession>
<dbReference type="Pfam" id="PF01345">
    <property type="entry name" value="DUF11"/>
    <property type="match status" value="1"/>
</dbReference>
<evidence type="ECO:0000256" key="1">
    <source>
        <dbReference type="SAM" id="Phobius"/>
    </source>
</evidence>
<sequence>MRRTRGGTLDRAAAALAVVVLAGITLANPPAAYAALGRLTDFEIDGNQVVNGVPPGAGVDWDNADAKLQGSARNDAEPCTGRNDDTLGNSSLNDLDVINPVVAQNANVSGKADLCNAYVAWEAVNVGGRTHYVIYGAWRTRPNRTGQVSYYMPLVPATATSNAGVLLIRFDYESNTRATTAYLRRWTGNGWNQVRKQTGFEAAVSTPSPASFGEFALDLTAAGFIDDNAACQRFLVPYGFTQTGNSDSARLKDYVRFSPVPQLDTCASVRINKITSPASPAPAIDFDVTLSEANGAHSYPVGLTVPGDASQTLTQVAASPDYQLTESSPPAPWSLRSIVCNAYELVGGQKTARPVSVTLVSNGVATGEDLPIVPPAYLPSAADGLSASCELRNSAPSLTLIKEVNSAARPSPTATPDMWLLRATGPQNVSVTGSAEGVATVVAPGTYTLSEARNPAKPPPVSYDDGTTWDCGAGPTTTVTITATSNATCRIVNTASPAQLTLVKVVDSTGDPGTPPDAGDFTLTATFQSGQAGDTGALDGLGAVTGAVGDPEVTDRRVKRGVYNLAETTAPGYLASWECVDGNGTVLTTTPQVSIPTVDTGDRANVLRTIDVTCTVTNRYSQVQVTISGPAVNVVGEAHVFTVTVTQEVAGTRRPVEGIVPRLAIVAEENFQEGRDYTVVNGCLDGTNAQGQCTVTIAATSPGVVRIDGTGLPAPYDVTFTDPPSSQKRFRAYQVTAEGSGLNLAGRSHTFTLAGIQFAATDADDKPSGQGPLEAGSIIRFTWSGPGTATGPGVTALGGTAYQCVVDNAGTCAVTVTSNAAAVGTLTVTGISVFLDPGDGTRTESRIEVGDAALIGEPAVLTKTWASFNVTVAGSPSVNLIGQPHTFTFTATKSVGAAAPQPAAGATLTFEWDPTSPELTADPPESCVLDAAGTCEVVVRATTLGTGTMTVTGLNGVPVGDSTLSVSVADPWAADALKLPPDPATKTWVGYTLAVEPNASNNVVGEPHILTIRVSGRGGPAGPEPGPAAPVGAKVDATVVTGAGAVDTAASTCLTTGTDSVGQCTIVVRNTGSGNATVQLTHVRELSIAGQDFGTLPLFDAGGNPTPGLLFVEGPEDVQAAKMWWETRVRLSEAATNPAGQPHTFTARVERSADGTTWEPAPDGTLLRYTWTSRPAGVGKIITDTCATGGTVAGACRIVVTAAGAATGTLTVTGVRTPIDRNGDGVYGHDTDGDGDVDEYGDEIVTVPADKVVGVLETTKQWVGSGRLALAKTSDTPSLTPGQAFHYVLTAANVGDAPIGPVTVTDDLPAALTVLSVTAGKGWTCARSGVRVSCTRATLPPGARSAAVDLHVRLAATYRGSTVDNAGVVRGPTGRPVTDTEVLPVVRPLPVTGTGSEPLWLGFVLVLSGFALLHLGRRRVPRRG</sequence>